<reference evidence="2" key="1">
    <citation type="journal article" date="2014" name="Int. J. Syst. Evol. Microbiol.">
        <title>Complete genome sequence of Corynebacterium casei LMG S-19264T (=DSM 44701T), isolated from a smear-ripened cheese.</title>
        <authorList>
            <consortium name="US DOE Joint Genome Institute (JGI-PGF)"/>
            <person name="Walter F."/>
            <person name="Albersmeier A."/>
            <person name="Kalinowski J."/>
            <person name="Ruckert C."/>
        </authorList>
    </citation>
    <scope>NUCLEOTIDE SEQUENCE</scope>
    <source>
        <strain evidence="2">JCM 19831</strain>
    </source>
</reference>
<dbReference type="PANTHER" id="PTHR43245:SF23">
    <property type="entry name" value="NAD(P)-BINDING DOMAIN-CONTAINING PROTEIN"/>
    <property type="match status" value="1"/>
</dbReference>
<gene>
    <name evidence="2" type="ORF">GCM10007977_106030</name>
</gene>
<dbReference type="CDD" id="cd08946">
    <property type="entry name" value="SDR_e"/>
    <property type="match status" value="1"/>
</dbReference>
<dbReference type="Pfam" id="PF01370">
    <property type="entry name" value="Epimerase"/>
    <property type="match status" value="1"/>
</dbReference>
<dbReference type="EMBL" id="BMPI01000109">
    <property type="protein sequence ID" value="GGM86912.1"/>
    <property type="molecule type" value="Genomic_DNA"/>
</dbReference>
<dbReference type="InterPro" id="IPR050177">
    <property type="entry name" value="Lipid_A_modif_metabolic_enz"/>
</dbReference>
<dbReference type="RefSeq" id="WP_190257741.1">
    <property type="nucleotide sequence ID" value="NZ_BMPI01000109.1"/>
</dbReference>
<dbReference type="Proteomes" id="UP000642070">
    <property type="component" value="Unassembled WGS sequence"/>
</dbReference>
<name>A0A917UG55_9ACTN</name>
<dbReference type="InterPro" id="IPR001509">
    <property type="entry name" value="Epimerase_deHydtase"/>
</dbReference>
<accession>A0A917UG55</accession>
<proteinExistence type="predicted"/>
<dbReference type="AlphaFoldDB" id="A0A917UG55"/>
<protein>
    <submittedName>
        <fullName evidence="2">NAD-dependent dehydratase</fullName>
    </submittedName>
</protein>
<keyword evidence="3" id="KW-1185">Reference proteome</keyword>
<dbReference type="PANTHER" id="PTHR43245">
    <property type="entry name" value="BIFUNCTIONAL POLYMYXIN RESISTANCE PROTEIN ARNA"/>
    <property type="match status" value="1"/>
</dbReference>
<sequence>MRVFLTGNEGYLGAVLQEELTAEGHEVTGGDSGLFTPHCERQVWDVRDVTAEELRGYDAVVHLAGLSNDAAGELSADATVDINESSSIRLARLARTAGVERLVFASSCSVYGASAEPNLTEDCVPQPLTTYARSKLAAERAIMATGTDAFHPVALRFATLFGSSPAFRNDLLVNRMVSTAWRYGQISVTGDGGAVRPLLHVRDAASAVARTLAASVVDVHGTVFNVGVPGANYSIRAVAELVQARFPGARIVFAGSPDRRSYAVCFDRFTGRITTWRPRRTVTDGIAEVADALDRSAPFPRLGSQWGRGERSSWLSLLRQEDVLTGSFRWNRLAAVDHIPPYAA</sequence>
<evidence type="ECO:0000259" key="1">
    <source>
        <dbReference type="Pfam" id="PF01370"/>
    </source>
</evidence>
<feature type="domain" description="NAD-dependent epimerase/dehydratase" evidence="1">
    <location>
        <begin position="3"/>
        <end position="227"/>
    </location>
</feature>
<evidence type="ECO:0000313" key="3">
    <source>
        <dbReference type="Proteomes" id="UP000642070"/>
    </source>
</evidence>
<dbReference type="SUPFAM" id="SSF51735">
    <property type="entry name" value="NAD(P)-binding Rossmann-fold domains"/>
    <property type="match status" value="1"/>
</dbReference>
<dbReference type="Gene3D" id="3.40.50.720">
    <property type="entry name" value="NAD(P)-binding Rossmann-like Domain"/>
    <property type="match status" value="1"/>
</dbReference>
<dbReference type="InterPro" id="IPR036291">
    <property type="entry name" value="NAD(P)-bd_dom_sf"/>
</dbReference>
<organism evidence="2 3">
    <name type="scientific">Dactylosporangium sucinum</name>
    <dbReference type="NCBI Taxonomy" id="1424081"/>
    <lineage>
        <taxon>Bacteria</taxon>
        <taxon>Bacillati</taxon>
        <taxon>Actinomycetota</taxon>
        <taxon>Actinomycetes</taxon>
        <taxon>Micromonosporales</taxon>
        <taxon>Micromonosporaceae</taxon>
        <taxon>Dactylosporangium</taxon>
    </lineage>
</organism>
<reference evidence="2" key="2">
    <citation type="submission" date="2020-09" db="EMBL/GenBank/DDBJ databases">
        <authorList>
            <person name="Sun Q."/>
            <person name="Ohkuma M."/>
        </authorList>
    </citation>
    <scope>NUCLEOTIDE SEQUENCE</scope>
    <source>
        <strain evidence="2">JCM 19831</strain>
    </source>
</reference>
<evidence type="ECO:0000313" key="2">
    <source>
        <dbReference type="EMBL" id="GGM86912.1"/>
    </source>
</evidence>
<comment type="caution">
    <text evidence="2">The sequence shown here is derived from an EMBL/GenBank/DDBJ whole genome shotgun (WGS) entry which is preliminary data.</text>
</comment>